<evidence type="ECO:0000256" key="2">
    <source>
        <dbReference type="SAM" id="SignalP"/>
    </source>
</evidence>
<evidence type="ECO:0000259" key="4">
    <source>
        <dbReference type="Pfam" id="PF07626"/>
    </source>
</evidence>
<proteinExistence type="predicted"/>
<keyword evidence="9" id="KW-1185">Reference proteome</keyword>
<dbReference type="InterPro" id="IPR013036">
    <property type="entry name" value="DUF1587"/>
</dbReference>
<protein>
    <recommendedName>
        <fullName evidence="10">Planctomycete cytochrome C</fullName>
    </recommendedName>
</protein>
<dbReference type="Proteomes" id="UP000317093">
    <property type="component" value="Chromosome"/>
</dbReference>
<dbReference type="InterPro" id="IPR013043">
    <property type="entry name" value="DUF1595"/>
</dbReference>
<name>A0A518B246_9BACT</name>
<gene>
    <name evidence="8" type="ORF">Pan216_19140</name>
</gene>
<feature type="domain" description="DUF1595" evidence="7">
    <location>
        <begin position="342"/>
        <end position="402"/>
    </location>
</feature>
<dbReference type="KEGG" id="knv:Pan216_19140"/>
<evidence type="ECO:0000259" key="7">
    <source>
        <dbReference type="Pfam" id="PF07637"/>
    </source>
</evidence>
<dbReference type="InterPro" id="IPR013042">
    <property type="entry name" value="DUF1592"/>
</dbReference>
<reference evidence="8 9" key="1">
    <citation type="submission" date="2019-02" db="EMBL/GenBank/DDBJ databases">
        <title>Deep-cultivation of Planctomycetes and their phenomic and genomic characterization uncovers novel biology.</title>
        <authorList>
            <person name="Wiegand S."/>
            <person name="Jogler M."/>
            <person name="Boedeker C."/>
            <person name="Pinto D."/>
            <person name="Vollmers J."/>
            <person name="Rivas-Marin E."/>
            <person name="Kohn T."/>
            <person name="Peeters S.H."/>
            <person name="Heuer A."/>
            <person name="Rast P."/>
            <person name="Oberbeckmann S."/>
            <person name="Bunk B."/>
            <person name="Jeske O."/>
            <person name="Meyerdierks A."/>
            <person name="Storesund J.E."/>
            <person name="Kallscheuer N."/>
            <person name="Luecker S."/>
            <person name="Lage O.M."/>
            <person name="Pohl T."/>
            <person name="Merkel B.J."/>
            <person name="Hornburger P."/>
            <person name="Mueller R.-W."/>
            <person name="Bruemmer F."/>
            <person name="Labrenz M."/>
            <person name="Spormann A.M."/>
            <person name="Op den Camp H."/>
            <person name="Overmann J."/>
            <person name="Amann R."/>
            <person name="Jetten M.S.M."/>
            <person name="Mascher T."/>
            <person name="Medema M.H."/>
            <person name="Devos D.P."/>
            <person name="Kaster A.-K."/>
            <person name="Ovreas L."/>
            <person name="Rohde M."/>
            <person name="Galperin M.Y."/>
            <person name="Jogler C."/>
        </authorList>
    </citation>
    <scope>NUCLEOTIDE SEQUENCE [LARGE SCALE GENOMIC DNA]</scope>
    <source>
        <strain evidence="8 9">Pan216</strain>
    </source>
</reference>
<evidence type="ECO:0000259" key="6">
    <source>
        <dbReference type="Pfam" id="PF07631"/>
    </source>
</evidence>
<feature type="compositionally biased region" description="Basic and acidic residues" evidence="1">
    <location>
        <begin position="761"/>
        <end position="773"/>
    </location>
</feature>
<dbReference type="InterPro" id="IPR013039">
    <property type="entry name" value="DUF1588"/>
</dbReference>
<evidence type="ECO:0008006" key="10">
    <source>
        <dbReference type="Google" id="ProtNLM"/>
    </source>
</evidence>
<accession>A0A518B246</accession>
<keyword evidence="2" id="KW-0732">Signal</keyword>
<feature type="signal peptide" evidence="2">
    <location>
        <begin position="1"/>
        <end position="21"/>
    </location>
</feature>
<dbReference type="Pfam" id="PF07631">
    <property type="entry name" value="PSD4"/>
    <property type="match status" value="1"/>
</dbReference>
<dbReference type="Pfam" id="PF07626">
    <property type="entry name" value="PSD3"/>
    <property type="match status" value="1"/>
</dbReference>
<feature type="domain" description="DUF1587" evidence="4">
    <location>
        <begin position="127"/>
        <end position="191"/>
    </location>
</feature>
<feature type="region of interest" description="Disordered" evidence="1">
    <location>
        <begin position="550"/>
        <end position="570"/>
    </location>
</feature>
<evidence type="ECO:0000259" key="3">
    <source>
        <dbReference type="Pfam" id="PF07624"/>
    </source>
</evidence>
<dbReference type="Gene3D" id="2.60.120.260">
    <property type="entry name" value="Galactose-binding domain-like"/>
    <property type="match status" value="1"/>
</dbReference>
<evidence type="ECO:0000313" key="9">
    <source>
        <dbReference type="Proteomes" id="UP000317093"/>
    </source>
</evidence>
<feature type="domain" description="DUF1588" evidence="5">
    <location>
        <begin position="579"/>
        <end position="674"/>
    </location>
</feature>
<dbReference type="OrthoDB" id="175242at2"/>
<dbReference type="Pfam" id="PF07637">
    <property type="entry name" value="PSD5"/>
    <property type="match status" value="1"/>
</dbReference>
<evidence type="ECO:0000313" key="8">
    <source>
        <dbReference type="EMBL" id="QDU61061.1"/>
    </source>
</evidence>
<feature type="chain" id="PRO_5022065864" description="Planctomycete cytochrome C" evidence="2">
    <location>
        <begin position="22"/>
        <end position="783"/>
    </location>
</feature>
<dbReference type="Pfam" id="PF07624">
    <property type="entry name" value="PSD2"/>
    <property type="match status" value="1"/>
</dbReference>
<dbReference type="InterPro" id="IPR011478">
    <property type="entry name" value="DUF1585"/>
</dbReference>
<dbReference type="AlphaFoldDB" id="A0A518B246"/>
<organism evidence="8 9">
    <name type="scientific">Kolteria novifilia</name>
    <dbReference type="NCBI Taxonomy" id="2527975"/>
    <lineage>
        <taxon>Bacteria</taxon>
        <taxon>Pseudomonadati</taxon>
        <taxon>Planctomycetota</taxon>
        <taxon>Planctomycetia</taxon>
        <taxon>Kolteriales</taxon>
        <taxon>Kolteriaceae</taxon>
        <taxon>Kolteria</taxon>
    </lineage>
</organism>
<feature type="domain" description="DUF1592" evidence="6">
    <location>
        <begin position="413"/>
        <end position="541"/>
    </location>
</feature>
<dbReference type="Pfam" id="PF07627">
    <property type="entry name" value="PSCyt3"/>
    <property type="match status" value="1"/>
</dbReference>
<sequence precursor="true">MTLSRLLVISLSLLTPFTVFEAAANEREEDFEKKVRPKLTRLCADCHSPDDDEHPITFLRATTARAMSEQRGIWKSVAEQLRNRTMPPSDAEQPSEQDRLELATWIETTLRESAREQGPFAGFVTTRRLNREEYARTIENLLGVRTDAATSFPVDGSGGEGFNNNGETLFLPPILMERYLDTAGKALDEAIVSPTYRERFAPGDFLGKEPPKDDRSLTIAPKSEAAVLVTVFITGNYSVVIDARALESPSTMQVKVDGIRVGQLAIDAKAKSDGEKKESIVVRLSRGTHAIALRTIGQTPIEVASLAVAERRKSPSSQRVANHVKLIGSKPGEVPKDRDRAAREIVSRFARRAFRRPVSEAELKPFLALYERSASRDDPFEESIKLALKGVLVSPAFLFRIEAEPTSTEREPLDDHELAVRLSYFLWSTMPDEELFRLAGEGKLHQDEVLIAQVDRMLDDPKADYFAESFMGQWLGTNDVGARVAPSTSTFKGEFTTELLLDMREEPARFFGHLIASDGSLLDLLDSDYAVINARLAKHYGYVKEEKKDGEKKPWPWSQNPKKGSGGPFKRFPLPDDRRGGLLGMGGVHLRTSYPSRTSPVLRGGWVLETLLGVHLPSPPPDVPELKINKKKQTVREQLALHRDNPSCAACHNLMDPIGFSLENFDVLGRWREEQNKAPIDASASLPTGETFEGPGGLKKALLGKKDQFLRHLTGKMLGYALGRSLVDRDDHTILAIADKLEDSGYRTRVLVREIALSPPFRERQRESEDVRSKPGKTVSSQP</sequence>
<feature type="region of interest" description="Disordered" evidence="1">
    <location>
        <begin position="761"/>
        <end position="783"/>
    </location>
</feature>
<feature type="domain" description="DUF1585" evidence="3">
    <location>
        <begin position="689"/>
        <end position="761"/>
    </location>
</feature>
<evidence type="ECO:0000259" key="5">
    <source>
        <dbReference type="Pfam" id="PF07627"/>
    </source>
</evidence>
<evidence type="ECO:0000256" key="1">
    <source>
        <dbReference type="SAM" id="MobiDB-lite"/>
    </source>
</evidence>
<dbReference type="RefSeq" id="WP_145257701.1">
    <property type="nucleotide sequence ID" value="NZ_CP036279.1"/>
</dbReference>
<dbReference type="EMBL" id="CP036279">
    <property type="protein sequence ID" value="QDU61061.1"/>
    <property type="molecule type" value="Genomic_DNA"/>
</dbReference>